<keyword evidence="3" id="KW-0677">Repeat</keyword>
<feature type="region of interest" description="Disordered" evidence="10">
    <location>
        <begin position="142"/>
        <end position="166"/>
    </location>
</feature>
<comment type="subcellular location">
    <subcellularLocation>
        <location evidence="1">Nucleus</location>
    </subcellularLocation>
</comment>
<dbReference type="Proteomes" id="UP000663824">
    <property type="component" value="Unassembled WGS sequence"/>
</dbReference>
<dbReference type="PANTHER" id="PTHR45888">
    <property type="entry name" value="HL01030P-RELATED"/>
    <property type="match status" value="1"/>
</dbReference>
<evidence type="ECO:0000313" key="12">
    <source>
        <dbReference type="EMBL" id="CAF1978962.1"/>
    </source>
</evidence>
<evidence type="ECO:0000256" key="4">
    <source>
        <dbReference type="ARBA" id="ARBA00022771"/>
    </source>
</evidence>
<dbReference type="InterPro" id="IPR001965">
    <property type="entry name" value="Znf_PHD"/>
</dbReference>
<reference evidence="12" key="1">
    <citation type="submission" date="2021-02" db="EMBL/GenBank/DDBJ databases">
        <authorList>
            <person name="Nowell W R."/>
        </authorList>
    </citation>
    <scope>NUCLEOTIDE SEQUENCE</scope>
</reference>
<keyword evidence="8" id="KW-0539">Nucleus</keyword>
<feature type="compositionally biased region" description="Low complexity" evidence="10">
    <location>
        <begin position="149"/>
        <end position="164"/>
    </location>
</feature>
<gene>
    <name evidence="12" type="ORF">MBJ925_LOCUS7181</name>
</gene>
<evidence type="ECO:0000256" key="1">
    <source>
        <dbReference type="ARBA" id="ARBA00004123"/>
    </source>
</evidence>
<organism evidence="12 13">
    <name type="scientific">Rotaria magnacalcarata</name>
    <dbReference type="NCBI Taxonomy" id="392030"/>
    <lineage>
        <taxon>Eukaryota</taxon>
        <taxon>Metazoa</taxon>
        <taxon>Spiralia</taxon>
        <taxon>Gnathifera</taxon>
        <taxon>Rotifera</taxon>
        <taxon>Eurotatoria</taxon>
        <taxon>Bdelloidea</taxon>
        <taxon>Philodinida</taxon>
        <taxon>Philodinidae</taxon>
        <taxon>Rotaria</taxon>
    </lineage>
</organism>
<evidence type="ECO:0000259" key="11">
    <source>
        <dbReference type="PROSITE" id="PS50016"/>
    </source>
</evidence>
<feature type="region of interest" description="Disordered" evidence="10">
    <location>
        <begin position="1"/>
        <end position="20"/>
    </location>
</feature>
<evidence type="ECO:0000256" key="5">
    <source>
        <dbReference type="ARBA" id="ARBA00022833"/>
    </source>
</evidence>
<dbReference type="InterPro" id="IPR019787">
    <property type="entry name" value="Znf_PHD-finger"/>
</dbReference>
<evidence type="ECO:0000256" key="7">
    <source>
        <dbReference type="ARBA" id="ARBA00023163"/>
    </source>
</evidence>
<dbReference type="InterPro" id="IPR013083">
    <property type="entry name" value="Znf_RING/FYVE/PHD"/>
</dbReference>
<feature type="compositionally biased region" description="Basic and acidic residues" evidence="10">
    <location>
        <begin position="1"/>
        <end position="11"/>
    </location>
</feature>
<keyword evidence="2" id="KW-0479">Metal-binding</keyword>
<sequence length="238" mass="26461">MVATGSRDRHSSSSTIPSNKRCISSTVQDKKKVVKPLGICSFCLGDEEKNANGAPEDMLSCSECGNCGHPSCLKYSDKLVKKIKTIRWQCLDCKRCVICTKADDSLLFCDFCDAAIHPKCCTPPLNHIPKGDFACRNCREDGTMKSSGRKSLTTASSTRSLRSRTSNDDEIPIVMSRPVAQLIDGMSNFFLPKKHQNNSQRQQSVQKAMNYLRNKTIKSSSQTILKRLNTRLQSKTSK</sequence>
<dbReference type="EMBL" id="CAJNRE010002469">
    <property type="protein sequence ID" value="CAF1978962.1"/>
    <property type="molecule type" value="Genomic_DNA"/>
</dbReference>
<dbReference type="FunFam" id="3.30.40.10:FF:000005">
    <property type="entry name" value="zinc finger protein isoform X1"/>
    <property type="match status" value="1"/>
</dbReference>
<dbReference type="GO" id="GO:0008270">
    <property type="term" value="F:zinc ion binding"/>
    <property type="evidence" value="ECO:0007669"/>
    <property type="project" value="UniProtKB-KW"/>
</dbReference>
<dbReference type="GO" id="GO:0005634">
    <property type="term" value="C:nucleus"/>
    <property type="evidence" value="ECO:0007669"/>
    <property type="project" value="UniProtKB-SubCell"/>
</dbReference>
<keyword evidence="6" id="KW-0805">Transcription regulation</keyword>
<evidence type="ECO:0000256" key="3">
    <source>
        <dbReference type="ARBA" id="ARBA00022737"/>
    </source>
</evidence>
<proteinExistence type="predicted"/>
<evidence type="ECO:0000256" key="8">
    <source>
        <dbReference type="ARBA" id="ARBA00023242"/>
    </source>
</evidence>
<feature type="domain" description="PHD-type" evidence="11">
    <location>
        <begin position="93"/>
        <end position="141"/>
    </location>
</feature>
<protein>
    <recommendedName>
        <fullName evidence="11">PHD-type domain-containing protein</fullName>
    </recommendedName>
</protein>
<evidence type="ECO:0000313" key="13">
    <source>
        <dbReference type="Proteomes" id="UP000663824"/>
    </source>
</evidence>
<keyword evidence="5" id="KW-0862">Zinc</keyword>
<dbReference type="Pfam" id="PF00628">
    <property type="entry name" value="PHD"/>
    <property type="match status" value="2"/>
</dbReference>
<dbReference type="PANTHER" id="PTHR45888:SF4">
    <property type="entry name" value="PHD FINGER PROTEIN 10"/>
    <property type="match status" value="1"/>
</dbReference>
<feature type="domain" description="PHD-type" evidence="11">
    <location>
        <begin position="37"/>
        <end position="96"/>
    </location>
</feature>
<evidence type="ECO:0000256" key="10">
    <source>
        <dbReference type="SAM" id="MobiDB-lite"/>
    </source>
</evidence>
<keyword evidence="7" id="KW-0804">Transcription</keyword>
<keyword evidence="4 9" id="KW-0863">Zinc-finger</keyword>
<dbReference type="InterPro" id="IPR011011">
    <property type="entry name" value="Znf_FYVE_PHD"/>
</dbReference>
<dbReference type="PROSITE" id="PS50016">
    <property type="entry name" value="ZF_PHD_2"/>
    <property type="match status" value="2"/>
</dbReference>
<evidence type="ECO:0000256" key="9">
    <source>
        <dbReference type="PROSITE-ProRule" id="PRU00146"/>
    </source>
</evidence>
<dbReference type="SUPFAM" id="SSF57903">
    <property type="entry name" value="FYVE/PHD zinc finger"/>
    <property type="match status" value="2"/>
</dbReference>
<dbReference type="SMART" id="SM00249">
    <property type="entry name" value="PHD"/>
    <property type="match status" value="2"/>
</dbReference>
<evidence type="ECO:0000256" key="6">
    <source>
        <dbReference type="ARBA" id="ARBA00023015"/>
    </source>
</evidence>
<comment type="caution">
    <text evidence="12">The sequence shown here is derived from an EMBL/GenBank/DDBJ whole genome shotgun (WGS) entry which is preliminary data.</text>
</comment>
<dbReference type="Gene3D" id="3.30.40.10">
    <property type="entry name" value="Zinc/RING finger domain, C3HC4 (zinc finger)"/>
    <property type="match status" value="1"/>
</dbReference>
<dbReference type="AlphaFoldDB" id="A0A816M890"/>
<name>A0A816M890_9BILA</name>
<accession>A0A816M890</accession>
<evidence type="ECO:0000256" key="2">
    <source>
        <dbReference type="ARBA" id="ARBA00022723"/>
    </source>
</evidence>